<geneLocation type="plasmid" evidence="1 2">
    <name>unnamed2</name>
</geneLocation>
<keyword evidence="1" id="KW-0614">Plasmid</keyword>
<proteinExistence type="predicted"/>
<evidence type="ECO:0000313" key="2">
    <source>
        <dbReference type="Proteomes" id="UP001164803"/>
    </source>
</evidence>
<keyword evidence="2" id="KW-1185">Reference proteome</keyword>
<name>A0ABY6Z9J6_9BACL</name>
<dbReference type="Proteomes" id="UP001164803">
    <property type="component" value="Plasmid unnamed2"/>
</dbReference>
<dbReference type="EMBL" id="CP104066">
    <property type="protein sequence ID" value="WAH39512.1"/>
    <property type="molecule type" value="Genomic_DNA"/>
</dbReference>
<protein>
    <submittedName>
        <fullName evidence="1">Uncharacterized protein</fullName>
    </submittedName>
</protein>
<gene>
    <name evidence="1" type="ORF">NZD86_24405</name>
</gene>
<reference evidence="1" key="1">
    <citation type="submission" date="2022-08" db="EMBL/GenBank/DDBJ databases">
        <title>Alicyclobacillus dauci DSM2870, complete genome.</title>
        <authorList>
            <person name="Wang Q."/>
            <person name="Cai R."/>
            <person name="Wang Z."/>
        </authorList>
    </citation>
    <scope>NUCLEOTIDE SEQUENCE</scope>
    <source>
        <strain evidence="1">DSM 28700</strain>
        <plasmid evidence="1">unnamed2</plasmid>
    </source>
</reference>
<evidence type="ECO:0000313" key="1">
    <source>
        <dbReference type="EMBL" id="WAH39512.1"/>
    </source>
</evidence>
<organism evidence="1 2">
    <name type="scientific">Alicyclobacillus dauci</name>
    <dbReference type="NCBI Taxonomy" id="1475485"/>
    <lineage>
        <taxon>Bacteria</taxon>
        <taxon>Bacillati</taxon>
        <taxon>Bacillota</taxon>
        <taxon>Bacilli</taxon>
        <taxon>Bacillales</taxon>
        <taxon>Alicyclobacillaceae</taxon>
        <taxon>Alicyclobacillus</taxon>
    </lineage>
</organism>
<dbReference type="RefSeq" id="WP_268047155.1">
    <property type="nucleotide sequence ID" value="NZ_CP104066.1"/>
</dbReference>
<sequence>MRLRQVSIYNERTGETVPWDAAPEEWRQNIKEHGSNIFRKIVFSNLKKCRMRLVAEYEEIDEIISRDVIDGIPLTFATVKPCRKHHESTVKIDIDENGKQYYVVTFLPGFLSEQKETSYTARNDDED</sequence>
<accession>A0ABY6Z9J6</accession>